<dbReference type="EMBL" id="CP079194">
    <property type="protein sequence ID" value="QXT40691.1"/>
    <property type="molecule type" value="Genomic_DNA"/>
</dbReference>
<sequence>MHIPCPLCGDRDLREFTIRGHVTGASRPEGETWSEAWNDFIYDRENPAGRTQELWYHGGGCSAWLVVDRDTVTHEVYGARLASEGAK</sequence>
<dbReference type="InterPro" id="IPR006279">
    <property type="entry name" value="SoxD"/>
</dbReference>
<dbReference type="RefSeq" id="WP_219004030.1">
    <property type="nucleotide sequence ID" value="NZ_CP079194.1"/>
</dbReference>
<dbReference type="AlphaFoldDB" id="A0A8F6TXE9"/>
<dbReference type="KEGG" id="gce:KYE46_05505"/>
<dbReference type="GO" id="GO:0008115">
    <property type="term" value="F:sarcosine oxidase activity"/>
    <property type="evidence" value="ECO:0007669"/>
    <property type="project" value="InterPro"/>
</dbReference>
<reference evidence="1 2" key="1">
    <citation type="submission" date="2021-07" db="EMBL/GenBank/DDBJ databases">
        <title>A novel Jannaschia species isolated from marine dinoflagellate Ceratoperidinium margalefii.</title>
        <authorList>
            <person name="Jiang Y."/>
            <person name="Li Z."/>
        </authorList>
    </citation>
    <scope>NUCLEOTIDE SEQUENCE [LARGE SCALE GENOMIC DNA]</scope>
    <source>
        <strain evidence="1 2">J12C1-MA-4</strain>
    </source>
</reference>
<dbReference type="Pfam" id="PF04267">
    <property type="entry name" value="SoxD"/>
    <property type="match status" value="1"/>
</dbReference>
<dbReference type="Proteomes" id="UP000825009">
    <property type="component" value="Chromosome"/>
</dbReference>
<accession>A0A8F6TXE9</accession>
<organism evidence="1 2">
    <name type="scientific">Gymnodinialimonas ceratoperidinii</name>
    <dbReference type="NCBI Taxonomy" id="2856823"/>
    <lineage>
        <taxon>Bacteria</taxon>
        <taxon>Pseudomonadati</taxon>
        <taxon>Pseudomonadota</taxon>
        <taxon>Alphaproteobacteria</taxon>
        <taxon>Rhodobacterales</taxon>
        <taxon>Paracoccaceae</taxon>
        <taxon>Gymnodinialimonas</taxon>
    </lineage>
</organism>
<name>A0A8F6TXE9_9RHOB</name>
<proteinExistence type="predicted"/>
<gene>
    <name evidence="1" type="ORF">KYE46_05505</name>
</gene>
<evidence type="ECO:0000313" key="2">
    <source>
        <dbReference type="Proteomes" id="UP000825009"/>
    </source>
</evidence>
<dbReference type="GO" id="GO:0046653">
    <property type="term" value="P:tetrahydrofolate metabolic process"/>
    <property type="evidence" value="ECO:0007669"/>
    <property type="project" value="InterPro"/>
</dbReference>
<evidence type="ECO:0000313" key="1">
    <source>
        <dbReference type="EMBL" id="QXT40691.1"/>
    </source>
</evidence>
<protein>
    <submittedName>
        <fullName evidence="1">Sarcosine oxidase subunit delta</fullName>
    </submittedName>
</protein>
<keyword evidence="2" id="KW-1185">Reference proteome</keyword>